<dbReference type="InterPro" id="IPR024520">
    <property type="entry name" value="DUF3558"/>
</dbReference>
<keyword evidence="4" id="KW-1185">Reference proteome</keyword>
<evidence type="ECO:0000256" key="1">
    <source>
        <dbReference type="SAM" id="MobiDB-lite"/>
    </source>
</evidence>
<dbReference type="PROSITE" id="PS51257">
    <property type="entry name" value="PROKAR_LIPOPROTEIN"/>
    <property type="match status" value="1"/>
</dbReference>
<feature type="compositionally biased region" description="Low complexity" evidence="1">
    <location>
        <begin position="33"/>
        <end position="58"/>
    </location>
</feature>
<feature type="chain" id="PRO_5046822361" description="DUF3558 domain-containing protein" evidence="2">
    <location>
        <begin position="24"/>
        <end position="190"/>
    </location>
</feature>
<dbReference type="RefSeq" id="WP_204843243.1">
    <property type="nucleotide sequence ID" value="NZ_JAFBCL010000001.1"/>
</dbReference>
<accession>A0ABS2S8C2</accession>
<organism evidence="3 4">
    <name type="scientific">Saccharothrix algeriensis</name>
    <dbReference type="NCBI Taxonomy" id="173560"/>
    <lineage>
        <taxon>Bacteria</taxon>
        <taxon>Bacillati</taxon>
        <taxon>Actinomycetota</taxon>
        <taxon>Actinomycetes</taxon>
        <taxon>Pseudonocardiales</taxon>
        <taxon>Pseudonocardiaceae</taxon>
        <taxon>Saccharothrix</taxon>
    </lineage>
</organism>
<reference evidence="3 4" key="1">
    <citation type="submission" date="2021-01" db="EMBL/GenBank/DDBJ databases">
        <title>Sequencing the genomes of 1000 actinobacteria strains.</title>
        <authorList>
            <person name="Klenk H.-P."/>
        </authorList>
    </citation>
    <scope>NUCLEOTIDE SEQUENCE [LARGE SCALE GENOMIC DNA]</scope>
    <source>
        <strain evidence="3 4">DSM 44581</strain>
    </source>
</reference>
<keyword evidence="2" id="KW-0732">Signal</keyword>
<evidence type="ECO:0000313" key="3">
    <source>
        <dbReference type="EMBL" id="MBM7812473.1"/>
    </source>
</evidence>
<evidence type="ECO:0008006" key="5">
    <source>
        <dbReference type="Google" id="ProtNLM"/>
    </source>
</evidence>
<protein>
    <recommendedName>
        <fullName evidence="5">DUF3558 domain-containing protein</fullName>
    </recommendedName>
</protein>
<feature type="signal peptide" evidence="2">
    <location>
        <begin position="1"/>
        <end position="23"/>
    </location>
</feature>
<evidence type="ECO:0000256" key="2">
    <source>
        <dbReference type="SAM" id="SignalP"/>
    </source>
</evidence>
<dbReference type="EMBL" id="JAFBCL010000001">
    <property type="protein sequence ID" value="MBM7812473.1"/>
    <property type="molecule type" value="Genomic_DNA"/>
</dbReference>
<proteinExistence type="predicted"/>
<feature type="region of interest" description="Disordered" evidence="1">
    <location>
        <begin position="27"/>
        <end position="64"/>
    </location>
</feature>
<sequence>MQLSRKLAVRSVLPIAVVGLVLAGCTTKDPGNPTSSGDSTTTGATTGTSEESTTTSAPTGGGADLAKFDPCAEMNAVAGQLSLTGIEEDGKQACMAKWGNSTTRVRIRVYPELGIADVVAKPDAQITETTIGSHKAKIAKAALSKTDCDVSVEITAKSRVDFFGAATASADEACDAAKELAEAVEPKLPK</sequence>
<gene>
    <name evidence="3" type="ORF">JOE68_003338</name>
</gene>
<dbReference type="Proteomes" id="UP001195724">
    <property type="component" value="Unassembled WGS sequence"/>
</dbReference>
<dbReference type="Pfam" id="PF12079">
    <property type="entry name" value="DUF3558"/>
    <property type="match status" value="1"/>
</dbReference>
<comment type="caution">
    <text evidence="3">The sequence shown here is derived from an EMBL/GenBank/DDBJ whole genome shotgun (WGS) entry which is preliminary data.</text>
</comment>
<evidence type="ECO:0000313" key="4">
    <source>
        <dbReference type="Proteomes" id="UP001195724"/>
    </source>
</evidence>
<name>A0ABS2S8C2_9PSEU</name>